<reference evidence="2 3" key="1">
    <citation type="submission" date="2015-03" db="EMBL/GenBank/DDBJ databases">
        <authorList>
            <person name="Murphy D."/>
        </authorList>
    </citation>
    <scope>NUCLEOTIDE SEQUENCE [LARGE SCALE GENOMIC DNA]</scope>
    <source>
        <strain evidence="2 3">KMM 520</strain>
    </source>
</reference>
<keyword evidence="1" id="KW-1133">Transmembrane helix</keyword>
<sequence>MEQALQFNRLYKDISESLKSTQGDLSSLTLDNQEGKEKLSGIVAQLASIKSHFDSELGLLQENAEWENFVIAFFGETNAGKSTIIESLRILFNEESRQNLINSNINDLNEAKQTLEEHVRIVKSYIEQVALTHATQYQSLQNEVIKITDIIRLESSQRVKKKNIISLFMGAFLGTGLTSLCWIMFRG</sequence>
<dbReference type="SUPFAM" id="SSF52540">
    <property type="entry name" value="P-loop containing nucleoside triphosphate hydrolases"/>
    <property type="match status" value="1"/>
</dbReference>
<keyword evidence="1" id="KW-0812">Transmembrane</keyword>
<accession>A0A0U2LRH8</accession>
<proteinExistence type="predicted"/>
<dbReference type="KEGG" id="ptn:PTRA_b0191"/>
<gene>
    <name evidence="2" type="ORF">PTRA_b0191</name>
</gene>
<keyword evidence="1" id="KW-0472">Membrane</keyword>
<dbReference type="Gene3D" id="3.40.50.300">
    <property type="entry name" value="P-loop containing nucleotide triphosphate hydrolases"/>
    <property type="match status" value="1"/>
</dbReference>
<feature type="transmembrane region" description="Helical" evidence="1">
    <location>
        <begin position="164"/>
        <end position="185"/>
    </location>
</feature>
<dbReference type="AlphaFoldDB" id="A0A0U2LRH8"/>
<evidence type="ECO:0008006" key="4">
    <source>
        <dbReference type="Google" id="ProtNLM"/>
    </source>
</evidence>
<evidence type="ECO:0000313" key="3">
    <source>
        <dbReference type="Proteomes" id="UP000065261"/>
    </source>
</evidence>
<dbReference type="InterPro" id="IPR027417">
    <property type="entry name" value="P-loop_NTPase"/>
</dbReference>
<organism evidence="2">
    <name type="scientific">Pseudoalteromonas translucida KMM 520</name>
    <dbReference type="NCBI Taxonomy" id="1315283"/>
    <lineage>
        <taxon>Bacteria</taxon>
        <taxon>Pseudomonadati</taxon>
        <taxon>Pseudomonadota</taxon>
        <taxon>Gammaproteobacteria</taxon>
        <taxon>Alteromonadales</taxon>
        <taxon>Pseudoalteromonadaceae</taxon>
        <taxon>Pseudoalteromonas</taxon>
    </lineage>
</organism>
<evidence type="ECO:0000256" key="1">
    <source>
        <dbReference type="SAM" id="Phobius"/>
    </source>
</evidence>
<name>A0A0U2LRH8_9GAMM</name>
<dbReference type="PATRIC" id="fig|1315283.4.peg.3301"/>
<dbReference type="OrthoDB" id="7375852at2"/>
<dbReference type="EMBL" id="CP011035">
    <property type="protein sequence ID" value="ALS34710.1"/>
    <property type="molecule type" value="Genomic_DNA"/>
</dbReference>
<protein>
    <recommendedName>
        <fullName evidence="4">G domain-containing protein</fullName>
    </recommendedName>
</protein>
<evidence type="ECO:0000313" key="2">
    <source>
        <dbReference type="EMBL" id="ALS34710.1"/>
    </source>
</evidence>
<dbReference type="Proteomes" id="UP000065261">
    <property type="component" value="Chromosome II"/>
</dbReference>
<dbReference type="RefSeq" id="WP_058374754.1">
    <property type="nucleotide sequence ID" value="NZ_CP011035.1"/>
</dbReference>